<keyword evidence="2" id="KW-1185">Reference proteome</keyword>
<gene>
    <name evidence="1" type="ORF">CSB93_2101</name>
</gene>
<dbReference type="AlphaFoldDB" id="A0A2R3IYA6"/>
<protein>
    <submittedName>
        <fullName evidence="1">Uncharacterized protein</fullName>
    </submittedName>
</protein>
<evidence type="ECO:0000313" key="2">
    <source>
        <dbReference type="Proteomes" id="UP000238390"/>
    </source>
</evidence>
<organism evidence="1 2">
    <name type="scientific">Pseudomonas paraeruginosa</name>
    <dbReference type="NCBI Taxonomy" id="2994495"/>
    <lineage>
        <taxon>Bacteria</taxon>
        <taxon>Pseudomonadati</taxon>
        <taxon>Pseudomonadota</taxon>
        <taxon>Gammaproteobacteria</taxon>
        <taxon>Pseudomonadales</taxon>
        <taxon>Pseudomonadaceae</taxon>
        <taxon>Pseudomonas</taxon>
    </lineage>
</organism>
<dbReference type="Proteomes" id="UP000238390">
    <property type="component" value="Chromosome"/>
</dbReference>
<accession>A0A2R3IYA6</accession>
<proteinExistence type="predicted"/>
<evidence type="ECO:0000313" key="1">
    <source>
        <dbReference type="EMBL" id="AVK06898.1"/>
    </source>
</evidence>
<dbReference type="EMBL" id="CP027169">
    <property type="protein sequence ID" value="AVK06898.1"/>
    <property type="molecule type" value="Genomic_DNA"/>
</dbReference>
<name>A0A2R3IYA6_9PSED</name>
<reference evidence="1 2" key="1">
    <citation type="submission" date="2018-02" db="EMBL/GenBank/DDBJ databases">
        <title>FDA/CDC Antimicrobial Resistant Isolate Bank Genome Sequencing.</title>
        <authorList>
            <person name="Benahmed F.H."/>
            <person name="Lutgring J.D."/>
            <person name="Yoo B."/>
            <person name="Machado M."/>
            <person name="Brown A."/>
            <person name="McAllister G."/>
            <person name="Perry A."/>
            <person name="Halpin A.L."/>
            <person name="Vavikolanu K."/>
            <person name="Ott S."/>
            <person name="Zhao X."/>
            <person name="Tallon L.J."/>
            <person name="Sadzewicz L."/>
            <person name="Aluvathingal J."/>
            <person name="Nadendla S."/>
            <person name="Voskania-kordi A."/>
            <person name="Simonyan V."/>
            <person name="Patel J."/>
            <person name="Shawar R.M."/>
        </authorList>
    </citation>
    <scope>NUCLEOTIDE SEQUENCE [LARGE SCALE GENOMIC DNA]</scope>
    <source>
        <strain evidence="1 2">AR_0356</strain>
    </source>
</reference>
<sequence>MKVRYWNGADILSLGWKIFFRRLPIRYPQVVVLDFPGVRFNSDCIFTMRRDNGLLMSGFGFSENFKFLADRFRIVVIAN</sequence>